<dbReference type="InterPro" id="IPR023210">
    <property type="entry name" value="NADP_OxRdtase_dom"/>
</dbReference>
<dbReference type="RefSeq" id="WP_194018572.1">
    <property type="nucleotide sequence ID" value="NZ_JADEVV010000002.1"/>
</dbReference>
<organism evidence="2 3">
    <name type="scientific">Synechocystis salina LEGE 00031</name>
    <dbReference type="NCBI Taxonomy" id="1828736"/>
    <lineage>
        <taxon>Bacteria</taxon>
        <taxon>Bacillati</taxon>
        <taxon>Cyanobacteriota</taxon>
        <taxon>Cyanophyceae</taxon>
        <taxon>Synechococcales</taxon>
        <taxon>Merismopediaceae</taxon>
        <taxon>Synechocystis</taxon>
    </lineage>
</organism>
<proteinExistence type="predicted"/>
<dbReference type="InterPro" id="IPR036812">
    <property type="entry name" value="NAD(P)_OxRdtase_dom_sf"/>
</dbReference>
<evidence type="ECO:0000259" key="1">
    <source>
        <dbReference type="Pfam" id="PF00248"/>
    </source>
</evidence>
<accession>A0ABR9VM45</accession>
<dbReference type="InterPro" id="IPR020471">
    <property type="entry name" value="AKR"/>
</dbReference>
<dbReference type="InterPro" id="IPR044496">
    <property type="entry name" value="AKR3G"/>
</dbReference>
<dbReference type="InterPro" id="IPR018170">
    <property type="entry name" value="Aldo/ket_reductase_CS"/>
</dbReference>
<keyword evidence="3" id="KW-1185">Reference proteome</keyword>
<dbReference type="PROSITE" id="PS00063">
    <property type="entry name" value="ALDOKETO_REDUCTASE_3"/>
    <property type="match status" value="1"/>
</dbReference>
<protein>
    <submittedName>
        <fullName evidence="2">Aldo/keto reductase</fullName>
    </submittedName>
</protein>
<dbReference type="PROSITE" id="PS00798">
    <property type="entry name" value="ALDOKETO_REDUCTASE_1"/>
    <property type="match status" value="1"/>
</dbReference>
<evidence type="ECO:0000313" key="3">
    <source>
        <dbReference type="Proteomes" id="UP000658720"/>
    </source>
</evidence>
<gene>
    <name evidence="2" type="ORF">IQ217_00805</name>
</gene>
<dbReference type="Pfam" id="PF00248">
    <property type="entry name" value="Aldo_ket_red"/>
    <property type="match status" value="1"/>
</dbReference>
<dbReference type="SUPFAM" id="SSF51430">
    <property type="entry name" value="NAD(P)-linked oxidoreductase"/>
    <property type="match status" value="1"/>
</dbReference>
<dbReference type="PIRSF" id="PIRSF000097">
    <property type="entry name" value="AKR"/>
    <property type="match status" value="1"/>
</dbReference>
<dbReference type="CDD" id="cd19123">
    <property type="entry name" value="AKR_AKR3G1"/>
    <property type="match status" value="1"/>
</dbReference>
<dbReference type="Proteomes" id="UP000658720">
    <property type="component" value="Unassembled WGS sequence"/>
</dbReference>
<dbReference type="PANTHER" id="PTHR11732">
    <property type="entry name" value="ALDO/KETO REDUCTASE"/>
    <property type="match status" value="1"/>
</dbReference>
<feature type="domain" description="NADP-dependent oxidoreductase" evidence="1">
    <location>
        <begin position="15"/>
        <end position="290"/>
    </location>
</feature>
<name>A0ABR9VM45_9SYNC</name>
<comment type="caution">
    <text evidence="2">The sequence shown here is derived from an EMBL/GenBank/DDBJ whole genome shotgun (WGS) entry which is preliminary data.</text>
</comment>
<dbReference type="EMBL" id="JADEVV010000002">
    <property type="protein sequence ID" value="MBE9252415.1"/>
    <property type="molecule type" value="Genomic_DNA"/>
</dbReference>
<dbReference type="PRINTS" id="PR00069">
    <property type="entry name" value="ALDKETRDTASE"/>
</dbReference>
<sequence>MKYFHLSNGEQIPALGLGTWKSSPQVVGQAVEQALDLGYRHFDCAAIYGNEAEIGATFANAFKKGLVKREDLWITSKLWSNAHHPDAVLPALQKTLQDLGLDYLDLYLIHWPVVIEPGVGFPESGDQLLPFTQASLEGTWQALEKAVDLGLCHHIGVSNFSLKKLEMLLSMARIRPAVNQVELHPYLQQSDLLAFAESQNILLTSYSPLGSGDRPAAFQKEAEPKLLADPVIAAIATEQGCSAAQVLLAWAIQRGTVTIPKSVNPERLLQNLKAADITLTDAQMANIAALDCHYRYVSGEFWTISGSPYTLESLWDEI</sequence>
<dbReference type="Gene3D" id="3.20.20.100">
    <property type="entry name" value="NADP-dependent oxidoreductase domain"/>
    <property type="match status" value="1"/>
</dbReference>
<evidence type="ECO:0000313" key="2">
    <source>
        <dbReference type="EMBL" id="MBE9252415.1"/>
    </source>
</evidence>
<reference evidence="2 3" key="1">
    <citation type="submission" date="2020-10" db="EMBL/GenBank/DDBJ databases">
        <authorList>
            <person name="Castelo-Branco R."/>
            <person name="Eusebio N."/>
            <person name="Adriana R."/>
            <person name="Vieira A."/>
            <person name="Brugerolle De Fraissinette N."/>
            <person name="Rezende De Castro R."/>
            <person name="Schneider M.P."/>
            <person name="Vasconcelos V."/>
            <person name="Leao P.N."/>
        </authorList>
    </citation>
    <scope>NUCLEOTIDE SEQUENCE [LARGE SCALE GENOMIC DNA]</scope>
    <source>
        <strain evidence="2 3">LEGE 00031</strain>
    </source>
</reference>